<dbReference type="RefSeq" id="WP_138365505.1">
    <property type="nucleotide sequence ID" value="NZ_VCEJ01000004.1"/>
</dbReference>
<dbReference type="OrthoDB" id="962108at2"/>
<keyword evidence="2" id="KW-1185">Reference proteome</keyword>
<accession>A0A5R9KV62</accession>
<dbReference type="EMBL" id="VCEJ01000004">
    <property type="protein sequence ID" value="TLV00124.1"/>
    <property type="molecule type" value="Genomic_DNA"/>
</dbReference>
<gene>
    <name evidence="1" type="ORF">FEN17_11475</name>
</gene>
<dbReference type="AlphaFoldDB" id="A0A5R9KV62"/>
<sequence length="197" mass="22731">MKKYIVIALLVLVGFALYSVGRFYVWKAMDYRDRPWAFSSDESKPLLIGKWQGSFADPDLVSKKIILEILNPEPDSVRWEIAFDTQNTSYDHTNWKSRFEGKALVTSKLGDEHYNVSGLIKGEEGHKFQLFFTSDETKKKVLPNFSLSETNENASWEGDKMDFQTKFSYYKSDGVLLYQSGDPQHNKVVAVHLERVK</sequence>
<reference evidence="1 2" key="1">
    <citation type="submission" date="2019-05" db="EMBL/GenBank/DDBJ databases">
        <authorList>
            <person name="Qu J.-H."/>
        </authorList>
    </citation>
    <scope>NUCLEOTIDE SEQUENCE [LARGE SCALE GENOMIC DNA]</scope>
    <source>
        <strain evidence="1 2">T17</strain>
    </source>
</reference>
<dbReference type="Proteomes" id="UP000306402">
    <property type="component" value="Unassembled WGS sequence"/>
</dbReference>
<organism evidence="1 2">
    <name type="scientific">Dyadobacter luticola</name>
    <dbReference type="NCBI Taxonomy" id="1979387"/>
    <lineage>
        <taxon>Bacteria</taxon>
        <taxon>Pseudomonadati</taxon>
        <taxon>Bacteroidota</taxon>
        <taxon>Cytophagia</taxon>
        <taxon>Cytophagales</taxon>
        <taxon>Spirosomataceae</taxon>
        <taxon>Dyadobacter</taxon>
    </lineage>
</organism>
<evidence type="ECO:0000313" key="1">
    <source>
        <dbReference type="EMBL" id="TLV00124.1"/>
    </source>
</evidence>
<protein>
    <submittedName>
        <fullName evidence="1">Uncharacterized protein</fullName>
    </submittedName>
</protein>
<evidence type="ECO:0000313" key="2">
    <source>
        <dbReference type="Proteomes" id="UP000306402"/>
    </source>
</evidence>
<name>A0A5R9KV62_9BACT</name>
<comment type="caution">
    <text evidence="1">The sequence shown here is derived from an EMBL/GenBank/DDBJ whole genome shotgun (WGS) entry which is preliminary data.</text>
</comment>
<proteinExistence type="predicted"/>